<reference evidence="4" key="2">
    <citation type="submission" date="2025-08" db="UniProtKB">
        <authorList>
            <consortium name="RefSeq"/>
        </authorList>
    </citation>
    <scope>IDENTIFICATION</scope>
    <source>
        <tissue evidence="4">Leaf</tissue>
    </source>
</reference>
<reference evidence="3" key="1">
    <citation type="journal article" date="2013" name="Genome Biol.">
        <title>Reference genomes and transcriptomes of Nicotiana sylvestris and Nicotiana tomentosiformis.</title>
        <authorList>
            <person name="Sierro N."/>
            <person name="Battey J.N."/>
            <person name="Ouadi S."/>
            <person name="Bovet L."/>
            <person name="Goepfert S."/>
            <person name="Bakaher N."/>
            <person name="Peitsch M.C."/>
            <person name="Ivanov N.V."/>
        </authorList>
    </citation>
    <scope>NUCLEOTIDE SEQUENCE [LARGE SCALE GENOMIC DNA]</scope>
</reference>
<dbReference type="RefSeq" id="XP_009770491.1">
    <property type="nucleotide sequence ID" value="XM_009772189.1"/>
</dbReference>
<dbReference type="KEGG" id="nsy:104221187"/>
<feature type="compositionally biased region" description="Polar residues" evidence="1">
    <location>
        <begin position="308"/>
        <end position="323"/>
    </location>
</feature>
<dbReference type="InterPro" id="IPR018848">
    <property type="entry name" value="WIYLD_domain"/>
</dbReference>
<dbReference type="STRING" id="4096.A0A1U7VZV6"/>
<dbReference type="Proteomes" id="UP000189701">
    <property type="component" value="Unplaced"/>
</dbReference>
<feature type="domain" description="WIYLD" evidence="2">
    <location>
        <begin position="8"/>
        <end position="71"/>
    </location>
</feature>
<feature type="compositionally biased region" description="Polar residues" evidence="1">
    <location>
        <begin position="383"/>
        <end position="395"/>
    </location>
</feature>
<feature type="compositionally biased region" description="Low complexity" evidence="1">
    <location>
        <begin position="216"/>
        <end position="242"/>
    </location>
</feature>
<name>A0A1U7VZV6_NICSY</name>
<keyword evidence="3" id="KW-1185">Reference proteome</keyword>
<dbReference type="PANTHER" id="PTHR34271">
    <property type="entry name" value="NUCLEOLAR HISTONE METHYLTRANSFERASE-RELATED PROTEIN"/>
    <property type="match status" value="1"/>
</dbReference>
<feature type="region of interest" description="Disordered" evidence="1">
    <location>
        <begin position="184"/>
        <end position="410"/>
    </location>
</feature>
<dbReference type="PANTHER" id="PTHR34271:SF1">
    <property type="entry name" value="NUCLEOLAR HISTONE METHYLTRANSFERASE-RELATED PROTEIN"/>
    <property type="match status" value="1"/>
</dbReference>
<accession>A0A1U7VZV6</accession>
<evidence type="ECO:0000256" key="1">
    <source>
        <dbReference type="SAM" id="MobiDB-lite"/>
    </source>
</evidence>
<sequence>MAPRGRPRKRLSRMDAAVDAMTPFGFDESLVRKTVNKLLKEYEGDEGWEGWAFIEDCGYKELIDAFLRDQEVDHGEERQTQTQKQGVSSQDESAEDPASESTIAPSGTLVVSTCYEAGNTVGETACTELVNAVEEPTYEELCSNKQDIGSTEVFCPPSAERDGNRWTDIGEDQTLTQKGSANAVFSNNGENPRSNSHVTSPPPTTSACPVNRLKMSSWSQVQSQSTSHVSTPPPASSSSPVVNRFKMSFGSQVKSRSTPCVSTPPLTSSSCPVNRLKINSGSQVESRSTPHVSTPPPTSSSSPVNRLKMTSVSQVKSRSNSHVSAPPPTSPSSPISADHRTKTLPSSKPVSVPPRKRVPCYGWIGNDDEEDADDFIQLPPMKPTTSQNSSGGTNKQMKRKSRWDIRPNDP</sequence>
<feature type="compositionally biased region" description="Polar residues" evidence="1">
    <location>
        <begin position="184"/>
        <end position="199"/>
    </location>
</feature>
<dbReference type="AlphaFoldDB" id="A0A1U7VZV6"/>
<feature type="compositionally biased region" description="Polar residues" evidence="1">
    <location>
        <begin position="249"/>
        <end position="285"/>
    </location>
</feature>
<organism evidence="3 4">
    <name type="scientific">Nicotiana sylvestris</name>
    <name type="common">Wood tobacco</name>
    <name type="synonym">South American tobacco</name>
    <dbReference type="NCBI Taxonomy" id="4096"/>
    <lineage>
        <taxon>Eukaryota</taxon>
        <taxon>Viridiplantae</taxon>
        <taxon>Streptophyta</taxon>
        <taxon>Embryophyta</taxon>
        <taxon>Tracheophyta</taxon>
        <taxon>Spermatophyta</taxon>
        <taxon>Magnoliopsida</taxon>
        <taxon>eudicotyledons</taxon>
        <taxon>Gunneridae</taxon>
        <taxon>Pentapetalae</taxon>
        <taxon>asterids</taxon>
        <taxon>lamiids</taxon>
        <taxon>Solanales</taxon>
        <taxon>Solanaceae</taxon>
        <taxon>Nicotianoideae</taxon>
        <taxon>Nicotianeae</taxon>
        <taxon>Nicotiana</taxon>
    </lineage>
</organism>
<feature type="region of interest" description="Disordered" evidence="1">
    <location>
        <begin position="72"/>
        <end position="105"/>
    </location>
</feature>
<dbReference type="GeneID" id="104221187"/>
<dbReference type="Gene3D" id="1.10.8.850">
    <property type="entry name" value="Histone-lysine N methyltransferase , C-terminal domain-like"/>
    <property type="match status" value="1"/>
</dbReference>
<proteinExistence type="predicted"/>
<protein>
    <submittedName>
        <fullName evidence="4">Flocculation protein FLO11-like isoform X1</fullName>
    </submittedName>
</protein>
<dbReference type="Pfam" id="PF10440">
    <property type="entry name" value="WIYLD"/>
    <property type="match status" value="1"/>
</dbReference>
<feature type="compositionally biased region" description="Polar residues" evidence="1">
    <location>
        <begin position="80"/>
        <end position="91"/>
    </location>
</feature>
<dbReference type="eggNOG" id="ENOG502S7BK">
    <property type="taxonomic scope" value="Eukaryota"/>
</dbReference>
<evidence type="ECO:0000313" key="3">
    <source>
        <dbReference type="Proteomes" id="UP000189701"/>
    </source>
</evidence>
<evidence type="ECO:0000313" key="4">
    <source>
        <dbReference type="RefSeq" id="XP_009770491.1"/>
    </source>
</evidence>
<gene>
    <name evidence="4" type="primary">LOC104221187</name>
</gene>
<dbReference type="InterPro" id="IPR043017">
    <property type="entry name" value="WIYLD_dom_sf"/>
</dbReference>
<evidence type="ECO:0000259" key="2">
    <source>
        <dbReference type="Pfam" id="PF10440"/>
    </source>
</evidence>
<dbReference type="OrthoDB" id="1898570at2759"/>